<dbReference type="InterPro" id="IPR050748">
    <property type="entry name" value="Glycosyltrans_8_dom-fam"/>
</dbReference>
<dbReference type="CDD" id="cd04194">
    <property type="entry name" value="GT8_A4GalT_like"/>
    <property type="match status" value="1"/>
</dbReference>
<dbReference type="SUPFAM" id="SSF53448">
    <property type="entry name" value="Nucleotide-diphospho-sugar transferases"/>
    <property type="match status" value="1"/>
</dbReference>
<evidence type="ECO:0000313" key="4">
    <source>
        <dbReference type="EMBL" id="PWT26926.1"/>
    </source>
</evidence>
<comment type="caution">
    <text evidence="4">The sequence shown here is derived from an EMBL/GenBank/DDBJ whole genome shotgun (WGS) entry which is preliminary data.</text>
</comment>
<keyword evidence="1" id="KW-0328">Glycosyltransferase</keyword>
<dbReference type="PANTHER" id="PTHR13778:SF47">
    <property type="entry name" value="LIPOPOLYSACCHARIDE 1,3-GALACTOSYLTRANSFERASE"/>
    <property type="match status" value="1"/>
</dbReference>
<keyword evidence="2" id="KW-0808">Transferase</keyword>
<proteinExistence type="predicted"/>
<dbReference type="RefSeq" id="WP_110072582.1">
    <property type="nucleotide sequence ID" value="NZ_CM009896.1"/>
</dbReference>
<gene>
    <name evidence="4" type="ORF">CPT75_07330</name>
</gene>
<keyword evidence="3" id="KW-0479">Metal-binding</keyword>
<dbReference type="InterPro" id="IPR029044">
    <property type="entry name" value="Nucleotide-diphossugar_trans"/>
</dbReference>
<dbReference type="Proteomes" id="UP000245488">
    <property type="component" value="Chromosome"/>
</dbReference>
<evidence type="ECO:0008006" key="6">
    <source>
        <dbReference type="Google" id="ProtNLM"/>
    </source>
</evidence>
<evidence type="ECO:0000313" key="5">
    <source>
        <dbReference type="Proteomes" id="UP000245488"/>
    </source>
</evidence>
<keyword evidence="5" id="KW-1185">Reference proteome</keyword>
<reference evidence="4 5" key="1">
    <citation type="submission" date="2017-09" db="EMBL/GenBank/DDBJ databases">
        <title>High-quality draft genome sequence of Butyrivibrio fibrisolvens INBov1, isolated from cow rumen.</title>
        <authorList>
            <person name="Rodriguez Hernaez J."/>
            <person name="Rivarola M."/>
            <person name="Paniego N."/>
            <person name="Cravero S."/>
            <person name="Ceron Cucchi M."/>
            <person name="Martinez M.C."/>
        </authorList>
    </citation>
    <scope>NUCLEOTIDE SEQUENCE [LARGE SCALE GENOMIC DNA]</scope>
    <source>
        <strain evidence="4 5">INBov1</strain>
    </source>
</reference>
<dbReference type="EMBL" id="NXNG01000001">
    <property type="protein sequence ID" value="PWT26926.1"/>
    <property type="molecule type" value="Genomic_DNA"/>
</dbReference>
<dbReference type="Pfam" id="PF01501">
    <property type="entry name" value="Glyco_transf_8"/>
    <property type="match status" value="1"/>
</dbReference>
<organism evidence="4 5">
    <name type="scientific">Butyrivibrio fibrisolvens</name>
    <dbReference type="NCBI Taxonomy" id="831"/>
    <lineage>
        <taxon>Bacteria</taxon>
        <taxon>Bacillati</taxon>
        <taxon>Bacillota</taxon>
        <taxon>Clostridia</taxon>
        <taxon>Lachnospirales</taxon>
        <taxon>Lachnospiraceae</taxon>
        <taxon>Butyrivibrio</taxon>
    </lineage>
</organism>
<dbReference type="InterPro" id="IPR002495">
    <property type="entry name" value="Glyco_trans_8"/>
</dbReference>
<accession>A0A317G0Q4</accession>
<dbReference type="GO" id="GO:0016757">
    <property type="term" value="F:glycosyltransferase activity"/>
    <property type="evidence" value="ECO:0007669"/>
    <property type="project" value="UniProtKB-KW"/>
</dbReference>
<dbReference type="GO" id="GO:0046872">
    <property type="term" value="F:metal ion binding"/>
    <property type="evidence" value="ECO:0007669"/>
    <property type="project" value="UniProtKB-KW"/>
</dbReference>
<sequence length="319" mass="37533">MNIVYASDNNFVDVMCVSIMSFNDYNCDANIYILDCGIESDKKIRILELCSGKNTVFFIDAKKTLDSLDYNLNLDRGSIAAYARLFIGSMLPDAVDKALYIDCDTLIRKPLAELYDTDIFPYIIGGIRDAFSVINKRVFGIKKGDLLVNSGVLLISVEQWRARGIEKKVYEIIDKDIKIFQGDQGIINTIFHGNVYELPLQYDVMTYIYDFTYEELMFYRKPDNYFGRREIKKAKEEPYIVHFSSSYRSYRPWETDSNAHPYFAEWNYYYLKVCERENIKIKNKVKMKKKLQNRPALFIIRIIHAYLRPLLFLIKNRDY</sequence>
<protein>
    <recommendedName>
        <fullName evidence="6">Glycosyltransferase family 8 protein</fullName>
    </recommendedName>
</protein>
<dbReference type="AlphaFoldDB" id="A0A317G0Q4"/>
<evidence type="ECO:0000256" key="3">
    <source>
        <dbReference type="ARBA" id="ARBA00022723"/>
    </source>
</evidence>
<evidence type="ECO:0000256" key="2">
    <source>
        <dbReference type="ARBA" id="ARBA00022679"/>
    </source>
</evidence>
<dbReference type="PANTHER" id="PTHR13778">
    <property type="entry name" value="GLYCOSYLTRANSFERASE 8 DOMAIN-CONTAINING PROTEIN"/>
    <property type="match status" value="1"/>
</dbReference>
<evidence type="ECO:0000256" key="1">
    <source>
        <dbReference type="ARBA" id="ARBA00022676"/>
    </source>
</evidence>
<name>A0A317G0Q4_BUTFI</name>
<dbReference type="Gene3D" id="3.90.550.10">
    <property type="entry name" value="Spore Coat Polysaccharide Biosynthesis Protein SpsA, Chain A"/>
    <property type="match status" value="1"/>
</dbReference>